<dbReference type="PATRIC" id="fig|1121326.3.peg.5060"/>
<reference evidence="1 2" key="1">
    <citation type="submission" date="2016-04" db="EMBL/GenBank/DDBJ databases">
        <title>Genome sequence of Clostridium magnum DSM 2767.</title>
        <authorList>
            <person name="Poehlein A."/>
            <person name="Uhlig R."/>
            <person name="Fischer R."/>
            <person name="Bahl H."/>
            <person name="Daniel R."/>
        </authorList>
    </citation>
    <scope>NUCLEOTIDE SEQUENCE [LARGE SCALE GENOMIC DNA]</scope>
    <source>
        <strain evidence="1 2">DSM 2767</strain>
    </source>
</reference>
<dbReference type="RefSeq" id="WP_169809815.1">
    <property type="nucleotide sequence ID" value="NZ_FQXL01000007.1"/>
</dbReference>
<proteinExistence type="predicted"/>
<keyword evidence="2" id="KW-1185">Reference proteome</keyword>
<protein>
    <submittedName>
        <fullName evidence="1">Uncharacterized protein</fullName>
    </submittedName>
</protein>
<dbReference type="AlphaFoldDB" id="A0A161X657"/>
<accession>A0A161X657</accession>
<evidence type="ECO:0000313" key="1">
    <source>
        <dbReference type="EMBL" id="KZL89506.1"/>
    </source>
</evidence>
<organism evidence="1 2">
    <name type="scientific">Clostridium magnum DSM 2767</name>
    <dbReference type="NCBI Taxonomy" id="1121326"/>
    <lineage>
        <taxon>Bacteria</taxon>
        <taxon>Bacillati</taxon>
        <taxon>Bacillota</taxon>
        <taxon>Clostridia</taxon>
        <taxon>Eubacteriales</taxon>
        <taxon>Clostridiaceae</taxon>
        <taxon>Clostridium</taxon>
    </lineage>
</organism>
<dbReference type="Proteomes" id="UP000076603">
    <property type="component" value="Unassembled WGS sequence"/>
</dbReference>
<evidence type="ECO:0000313" key="2">
    <source>
        <dbReference type="Proteomes" id="UP000076603"/>
    </source>
</evidence>
<gene>
    <name evidence="1" type="ORF">CLMAG_49950</name>
</gene>
<comment type="caution">
    <text evidence="1">The sequence shown here is derived from an EMBL/GenBank/DDBJ whole genome shotgun (WGS) entry which is preliminary data.</text>
</comment>
<name>A0A161X657_9CLOT</name>
<sequence>MSHRKCCRRKFDRCGCGFEGRFGNNWICWIIVAILICNCNGGRRWC</sequence>
<dbReference type="EMBL" id="LWAE01000008">
    <property type="protein sequence ID" value="KZL89506.1"/>
    <property type="molecule type" value="Genomic_DNA"/>
</dbReference>